<evidence type="ECO:0000256" key="1">
    <source>
        <dbReference type="SAM" id="MobiDB-lite"/>
    </source>
</evidence>
<dbReference type="AlphaFoldDB" id="A0A8X7C1B7"/>
<sequence>MNPTRKGAAMCGERPPLRDQQWCPPSTPLLQRIGDPGVVGPITSTTCLFLTEEKRRPMHSQAVHAFSKLSGRSSISN</sequence>
<name>A0A8X7C1B7_9ARAC</name>
<dbReference type="EMBL" id="BMAV01006923">
    <property type="protein sequence ID" value="GFY49264.1"/>
    <property type="molecule type" value="Genomic_DNA"/>
</dbReference>
<keyword evidence="3" id="KW-1185">Reference proteome</keyword>
<feature type="region of interest" description="Disordered" evidence="1">
    <location>
        <begin position="1"/>
        <end position="23"/>
    </location>
</feature>
<protein>
    <submittedName>
        <fullName evidence="2">Uncharacterized protein</fullName>
    </submittedName>
</protein>
<gene>
    <name evidence="2" type="ORF">TNIN_99641</name>
</gene>
<evidence type="ECO:0000313" key="2">
    <source>
        <dbReference type="EMBL" id="GFY49264.1"/>
    </source>
</evidence>
<dbReference type="Proteomes" id="UP000886998">
    <property type="component" value="Unassembled WGS sequence"/>
</dbReference>
<reference evidence="2" key="1">
    <citation type="submission" date="2020-08" db="EMBL/GenBank/DDBJ databases">
        <title>Multicomponent nature underlies the extraordinary mechanical properties of spider dragline silk.</title>
        <authorList>
            <person name="Kono N."/>
            <person name="Nakamura H."/>
            <person name="Mori M."/>
            <person name="Yoshida Y."/>
            <person name="Ohtoshi R."/>
            <person name="Malay A.D."/>
            <person name="Moran D.A.P."/>
            <person name="Tomita M."/>
            <person name="Numata K."/>
            <person name="Arakawa K."/>
        </authorList>
    </citation>
    <scope>NUCLEOTIDE SEQUENCE</scope>
</reference>
<comment type="caution">
    <text evidence="2">The sequence shown here is derived from an EMBL/GenBank/DDBJ whole genome shotgun (WGS) entry which is preliminary data.</text>
</comment>
<organism evidence="2 3">
    <name type="scientific">Trichonephila inaurata madagascariensis</name>
    <dbReference type="NCBI Taxonomy" id="2747483"/>
    <lineage>
        <taxon>Eukaryota</taxon>
        <taxon>Metazoa</taxon>
        <taxon>Ecdysozoa</taxon>
        <taxon>Arthropoda</taxon>
        <taxon>Chelicerata</taxon>
        <taxon>Arachnida</taxon>
        <taxon>Araneae</taxon>
        <taxon>Araneomorphae</taxon>
        <taxon>Entelegynae</taxon>
        <taxon>Araneoidea</taxon>
        <taxon>Nephilidae</taxon>
        <taxon>Trichonephila</taxon>
        <taxon>Trichonephila inaurata</taxon>
    </lineage>
</organism>
<accession>A0A8X7C1B7</accession>
<evidence type="ECO:0000313" key="3">
    <source>
        <dbReference type="Proteomes" id="UP000886998"/>
    </source>
</evidence>
<proteinExistence type="predicted"/>